<gene>
    <name evidence="2" type="ORF">PGLA2088_LOCUS10613</name>
</gene>
<feature type="non-terminal residue" evidence="2">
    <location>
        <position position="1"/>
    </location>
</feature>
<sequence length="212" mass="20743">IGSPAPNSPWRRAQAGPLEGAAAGLTGLIGGGGMFFEEEEDVFLPESQEGSGQGIVAVAVPQGTAPGGAAASAAGNSHMTSFLERVLKKKLDSEGLAAAPDATMPEGVTGPPRSGPPSAPPSAPPGVPPEAPGAPVHRPPVPMMRPPPPPSAPPPGPPGGNAGEQPVAKESLAKQPPPVAGLPSPPPKHSATFTPPGPRVPGGPLVSGPFVP</sequence>
<comment type="caution">
    <text evidence="2">The sequence shown here is derived from an EMBL/GenBank/DDBJ whole genome shotgun (WGS) entry which is preliminary data.</text>
</comment>
<feature type="region of interest" description="Disordered" evidence="1">
    <location>
        <begin position="93"/>
        <end position="212"/>
    </location>
</feature>
<dbReference type="Proteomes" id="UP000626109">
    <property type="component" value="Unassembled WGS sequence"/>
</dbReference>
<name>A0A813IQR2_POLGL</name>
<evidence type="ECO:0000313" key="2">
    <source>
        <dbReference type="EMBL" id="CAE8653768.1"/>
    </source>
</evidence>
<reference evidence="2" key="1">
    <citation type="submission" date="2021-02" db="EMBL/GenBank/DDBJ databases">
        <authorList>
            <person name="Dougan E. K."/>
            <person name="Rhodes N."/>
            <person name="Thang M."/>
            <person name="Chan C."/>
        </authorList>
    </citation>
    <scope>NUCLEOTIDE SEQUENCE</scope>
</reference>
<protein>
    <submittedName>
        <fullName evidence="2">Uncharacterized protein</fullName>
    </submittedName>
</protein>
<evidence type="ECO:0000313" key="3">
    <source>
        <dbReference type="Proteomes" id="UP000626109"/>
    </source>
</evidence>
<organism evidence="2 3">
    <name type="scientific">Polarella glacialis</name>
    <name type="common">Dinoflagellate</name>
    <dbReference type="NCBI Taxonomy" id="89957"/>
    <lineage>
        <taxon>Eukaryota</taxon>
        <taxon>Sar</taxon>
        <taxon>Alveolata</taxon>
        <taxon>Dinophyceae</taxon>
        <taxon>Suessiales</taxon>
        <taxon>Suessiaceae</taxon>
        <taxon>Polarella</taxon>
    </lineage>
</organism>
<feature type="compositionally biased region" description="Low complexity" evidence="1">
    <location>
        <begin position="202"/>
        <end position="212"/>
    </location>
</feature>
<accession>A0A813IQR2</accession>
<evidence type="ECO:0000256" key="1">
    <source>
        <dbReference type="SAM" id="MobiDB-lite"/>
    </source>
</evidence>
<feature type="compositionally biased region" description="Pro residues" evidence="1">
    <location>
        <begin position="175"/>
        <end position="188"/>
    </location>
</feature>
<dbReference type="AlphaFoldDB" id="A0A813IQR2"/>
<dbReference type="EMBL" id="CAJNNW010011958">
    <property type="protein sequence ID" value="CAE8653768.1"/>
    <property type="molecule type" value="Genomic_DNA"/>
</dbReference>
<feature type="non-terminal residue" evidence="2">
    <location>
        <position position="212"/>
    </location>
</feature>
<proteinExistence type="predicted"/>
<feature type="compositionally biased region" description="Pro residues" evidence="1">
    <location>
        <begin position="113"/>
        <end position="158"/>
    </location>
</feature>